<comment type="caution">
    <text evidence="2">The sequence shown here is derived from an EMBL/GenBank/DDBJ whole genome shotgun (WGS) entry which is preliminary data.</text>
</comment>
<evidence type="ECO:0000256" key="1">
    <source>
        <dbReference type="SAM" id="MobiDB-lite"/>
    </source>
</evidence>
<proteinExistence type="predicted"/>
<name>A0A426Y3Z2_ENSVE</name>
<dbReference type="Proteomes" id="UP000287651">
    <property type="component" value="Unassembled WGS sequence"/>
</dbReference>
<evidence type="ECO:0000313" key="2">
    <source>
        <dbReference type="EMBL" id="RRT46350.1"/>
    </source>
</evidence>
<protein>
    <submittedName>
        <fullName evidence="2">Uncharacterized protein</fullName>
    </submittedName>
</protein>
<dbReference type="AlphaFoldDB" id="A0A426Y3Z2"/>
<reference evidence="2 3" key="1">
    <citation type="journal article" date="2014" name="Agronomy (Basel)">
        <title>A Draft Genome Sequence for Ensete ventricosum, the Drought-Tolerant Tree Against Hunger.</title>
        <authorList>
            <person name="Harrison J."/>
            <person name="Moore K.A."/>
            <person name="Paszkiewicz K."/>
            <person name="Jones T."/>
            <person name="Grant M."/>
            <person name="Ambacheew D."/>
            <person name="Muzemil S."/>
            <person name="Studholme D.J."/>
        </authorList>
    </citation>
    <scope>NUCLEOTIDE SEQUENCE [LARGE SCALE GENOMIC DNA]</scope>
</reference>
<accession>A0A426Y3Z2</accession>
<organism evidence="2 3">
    <name type="scientific">Ensete ventricosum</name>
    <name type="common">Abyssinian banana</name>
    <name type="synonym">Musa ensete</name>
    <dbReference type="NCBI Taxonomy" id="4639"/>
    <lineage>
        <taxon>Eukaryota</taxon>
        <taxon>Viridiplantae</taxon>
        <taxon>Streptophyta</taxon>
        <taxon>Embryophyta</taxon>
        <taxon>Tracheophyta</taxon>
        <taxon>Spermatophyta</taxon>
        <taxon>Magnoliopsida</taxon>
        <taxon>Liliopsida</taxon>
        <taxon>Zingiberales</taxon>
        <taxon>Musaceae</taxon>
        <taxon>Ensete</taxon>
    </lineage>
</organism>
<gene>
    <name evidence="2" type="ORF">B296_00040264</name>
</gene>
<sequence>MPCQIQVVDARTCIMLLKKLRLGMQFCDALFYGVVVVDFEDAVAGSCTKKATARTLLEREGAAGWQRRWEGARRRHGWAAGSSGNGGERVAVGDGTGCGIGSDPFATAHATAELTMGAVGDEEKGSGYFTVGKKMKRYVFCRETEIRQKRSQWQKRSRWISERSWQNLLGGRCWKISQRGGNGQRLGRSAATVAAEARLVESEGKRPQLWPTRAAAVIFDIGEKAKEAEGEGNDCDSRPTDGEV</sequence>
<evidence type="ECO:0000313" key="3">
    <source>
        <dbReference type="Proteomes" id="UP000287651"/>
    </source>
</evidence>
<dbReference type="EMBL" id="AMZH03015256">
    <property type="protein sequence ID" value="RRT46350.1"/>
    <property type="molecule type" value="Genomic_DNA"/>
</dbReference>
<feature type="region of interest" description="Disordered" evidence="1">
    <location>
        <begin position="225"/>
        <end position="244"/>
    </location>
</feature>